<dbReference type="GO" id="GO:0003723">
    <property type="term" value="F:RNA binding"/>
    <property type="evidence" value="ECO:0007669"/>
    <property type="project" value="InterPro"/>
</dbReference>
<gene>
    <name evidence="2" type="ORF">PSON_ATCC_30995.1.T0140032</name>
</gene>
<dbReference type="GO" id="GO:0001522">
    <property type="term" value="P:pseudouridine synthesis"/>
    <property type="evidence" value="ECO:0007669"/>
    <property type="project" value="InterPro"/>
</dbReference>
<dbReference type="AlphaFoldDB" id="A0A8S1L3A6"/>
<evidence type="ECO:0000313" key="2">
    <source>
        <dbReference type="EMBL" id="CAD8060013.1"/>
    </source>
</evidence>
<keyword evidence="3" id="KW-1185">Reference proteome</keyword>
<dbReference type="EMBL" id="CAJJDN010000014">
    <property type="protein sequence ID" value="CAD8060013.1"/>
    <property type="molecule type" value="Genomic_DNA"/>
</dbReference>
<dbReference type="InterPro" id="IPR020097">
    <property type="entry name" value="PsdUridine_synth_TruA_a/b_dom"/>
</dbReference>
<evidence type="ECO:0000313" key="3">
    <source>
        <dbReference type="Proteomes" id="UP000692954"/>
    </source>
</evidence>
<comment type="caution">
    <text evidence="2">The sequence shown here is derived from an EMBL/GenBank/DDBJ whole genome shotgun (WGS) entry which is preliminary data.</text>
</comment>
<name>A0A8S1L3A6_9CILI</name>
<feature type="domain" description="Pseudouridine synthase I TruA alpha/beta" evidence="1">
    <location>
        <begin position="1"/>
        <end position="46"/>
    </location>
</feature>
<protein>
    <recommendedName>
        <fullName evidence="1">Pseudouridine synthase I TruA alpha/beta domain-containing protein</fullName>
    </recommendedName>
</protein>
<organism evidence="2 3">
    <name type="scientific">Paramecium sonneborni</name>
    <dbReference type="NCBI Taxonomy" id="65129"/>
    <lineage>
        <taxon>Eukaryota</taxon>
        <taxon>Sar</taxon>
        <taxon>Alveolata</taxon>
        <taxon>Ciliophora</taxon>
        <taxon>Intramacronucleata</taxon>
        <taxon>Oligohymenophorea</taxon>
        <taxon>Peniculida</taxon>
        <taxon>Parameciidae</taxon>
        <taxon>Paramecium</taxon>
    </lineage>
</organism>
<proteinExistence type="predicted"/>
<reference evidence="2" key="1">
    <citation type="submission" date="2021-01" db="EMBL/GenBank/DDBJ databases">
        <authorList>
            <consortium name="Genoscope - CEA"/>
            <person name="William W."/>
        </authorList>
    </citation>
    <scope>NUCLEOTIDE SEQUENCE</scope>
</reference>
<evidence type="ECO:0000259" key="1">
    <source>
        <dbReference type="Pfam" id="PF01416"/>
    </source>
</evidence>
<dbReference type="Proteomes" id="UP000692954">
    <property type="component" value="Unassembled WGS sequence"/>
</dbReference>
<sequence length="155" mass="18225">MMAVLFLIGKGIEKSNVINELLTKLEGKPNYQMASHYPLVIFDCQFKQELWNLNLECHTQFIQGVYENLRETLSKKYIEYLHFYSMGAALLKVPVPDNKNKIDEKKSLIFQKSGDTVEGTIQNLKGKRIEKYDIKIQKVKEYQERCLQKNQFENQ</sequence>
<dbReference type="OrthoDB" id="25767at2759"/>
<dbReference type="GO" id="GO:0009982">
    <property type="term" value="F:pseudouridine synthase activity"/>
    <property type="evidence" value="ECO:0007669"/>
    <property type="project" value="InterPro"/>
</dbReference>
<accession>A0A8S1L3A6</accession>
<dbReference type="Pfam" id="PF01416">
    <property type="entry name" value="PseudoU_synth_1"/>
    <property type="match status" value="1"/>
</dbReference>